<dbReference type="Pfam" id="PF03358">
    <property type="entry name" value="FMN_red"/>
    <property type="match status" value="1"/>
</dbReference>
<dbReference type="Proteomes" id="UP000315395">
    <property type="component" value="Chromosome"/>
</dbReference>
<organism evidence="2 3">
    <name type="scientific">Ornithinimicrobium ciconiae</name>
    <dbReference type="NCBI Taxonomy" id="2594265"/>
    <lineage>
        <taxon>Bacteria</taxon>
        <taxon>Bacillati</taxon>
        <taxon>Actinomycetota</taxon>
        <taxon>Actinomycetes</taxon>
        <taxon>Micrococcales</taxon>
        <taxon>Ornithinimicrobiaceae</taxon>
        <taxon>Ornithinimicrobium</taxon>
    </lineage>
</organism>
<dbReference type="OrthoDB" id="9812295at2"/>
<dbReference type="Gene3D" id="3.40.50.360">
    <property type="match status" value="1"/>
</dbReference>
<dbReference type="SUPFAM" id="SSF52218">
    <property type="entry name" value="Flavoproteins"/>
    <property type="match status" value="1"/>
</dbReference>
<keyword evidence="3" id="KW-1185">Reference proteome</keyword>
<feature type="domain" description="NADPH-dependent FMN reductase-like" evidence="1">
    <location>
        <begin position="1"/>
        <end position="149"/>
    </location>
</feature>
<dbReference type="GO" id="GO:0010181">
    <property type="term" value="F:FMN binding"/>
    <property type="evidence" value="ECO:0007669"/>
    <property type="project" value="TreeGrafter"/>
</dbReference>
<protein>
    <submittedName>
        <fullName evidence="2">NAD(P)H-dependent oxidoreductase</fullName>
    </submittedName>
</protein>
<accession>A0A516GBS0</accession>
<sequence length="186" mass="20522">MKIGIIIGSVRDDRKGDDVGSWLSKLAQSRDTDMTYELVDLRQFDLPVLTSATVPGAANRQYDDERVTRWGQKIDGYDGFIFVTPEYNHGVPGGFKNAFDVIYPEWVKKAVAFVSYGAMSGSRAVEAWRPVVANADMYDIRAQVALSTFSEFDGETFTPADRNADEAADLFDSLEAATTALATLRS</sequence>
<proteinExistence type="predicted"/>
<reference evidence="2 3" key="1">
    <citation type="submission" date="2019-07" db="EMBL/GenBank/DDBJ databases">
        <title>complete genome sequencing of Ornithinimicrobium sp. H23M54.</title>
        <authorList>
            <person name="Bae J.-W."/>
            <person name="Lee S.-Y."/>
        </authorList>
    </citation>
    <scope>NUCLEOTIDE SEQUENCE [LARGE SCALE GENOMIC DNA]</scope>
    <source>
        <strain evidence="2 3">H23M54</strain>
    </source>
</reference>
<dbReference type="KEGG" id="orz:FNH13_12100"/>
<gene>
    <name evidence="2" type="ORF">FNH13_12100</name>
</gene>
<dbReference type="GO" id="GO:0005829">
    <property type="term" value="C:cytosol"/>
    <property type="evidence" value="ECO:0007669"/>
    <property type="project" value="TreeGrafter"/>
</dbReference>
<dbReference type="PANTHER" id="PTHR30543">
    <property type="entry name" value="CHROMATE REDUCTASE"/>
    <property type="match status" value="1"/>
</dbReference>
<evidence type="ECO:0000259" key="1">
    <source>
        <dbReference type="Pfam" id="PF03358"/>
    </source>
</evidence>
<dbReference type="InterPro" id="IPR029039">
    <property type="entry name" value="Flavoprotein-like_sf"/>
</dbReference>
<name>A0A516GBS0_9MICO</name>
<dbReference type="InterPro" id="IPR005025">
    <property type="entry name" value="FMN_Rdtase-like_dom"/>
</dbReference>
<evidence type="ECO:0000313" key="3">
    <source>
        <dbReference type="Proteomes" id="UP000315395"/>
    </source>
</evidence>
<evidence type="ECO:0000313" key="2">
    <source>
        <dbReference type="EMBL" id="QDO88973.1"/>
    </source>
</evidence>
<dbReference type="InterPro" id="IPR050712">
    <property type="entry name" value="NAD(P)H-dep_reductase"/>
</dbReference>
<dbReference type="RefSeq" id="WP_143783650.1">
    <property type="nucleotide sequence ID" value="NZ_CP041616.1"/>
</dbReference>
<dbReference type="GO" id="GO:0016491">
    <property type="term" value="F:oxidoreductase activity"/>
    <property type="evidence" value="ECO:0007669"/>
    <property type="project" value="InterPro"/>
</dbReference>
<dbReference type="AlphaFoldDB" id="A0A516GBS0"/>
<dbReference type="PANTHER" id="PTHR30543:SF21">
    <property type="entry name" value="NAD(P)H-DEPENDENT FMN REDUCTASE LOT6"/>
    <property type="match status" value="1"/>
</dbReference>
<dbReference type="EMBL" id="CP041616">
    <property type="protein sequence ID" value="QDO88973.1"/>
    <property type="molecule type" value="Genomic_DNA"/>
</dbReference>